<protein>
    <submittedName>
        <fullName evidence="2">Metallophosphoesterase</fullName>
    </submittedName>
</protein>
<dbReference type="InterPro" id="IPR029052">
    <property type="entry name" value="Metallo-depent_PP-like"/>
</dbReference>
<feature type="domain" description="Calcineurin-like phosphoesterase" evidence="1">
    <location>
        <begin position="59"/>
        <end position="211"/>
    </location>
</feature>
<organism evidence="2">
    <name type="scientific">Pseudothermotoga hypogea</name>
    <dbReference type="NCBI Taxonomy" id="57487"/>
    <lineage>
        <taxon>Bacteria</taxon>
        <taxon>Thermotogati</taxon>
        <taxon>Thermotogota</taxon>
        <taxon>Thermotogae</taxon>
        <taxon>Thermotogales</taxon>
        <taxon>Thermotogaceae</taxon>
        <taxon>Pseudothermotoga</taxon>
    </lineage>
</organism>
<dbReference type="GO" id="GO:0016787">
    <property type="term" value="F:hydrolase activity"/>
    <property type="evidence" value="ECO:0007669"/>
    <property type="project" value="InterPro"/>
</dbReference>
<dbReference type="EMBL" id="DTKQ01000054">
    <property type="protein sequence ID" value="HGZ79964.1"/>
    <property type="molecule type" value="Genomic_DNA"/>
</dbReference>
<reference evidence="2" key="1">
    <citation type="journal article" date="2020" name="mSystems">
        <title>Genome- and Community-Level Interaction Insights into Carbon Utilization and Element Cycling Functions of Hydrothermarchaeota in Hydrothermal Sediment.</title>
        <authorList>
            <person name="Zhou Z."/>
            <person name="Liu Y."/>
            <person name="Xu W."/>
            <person name="Pan J."/>
            <person name="Luo Z.H."/>
            <person name="Li M."/>
        </authorList>
    </citation>
    <scope>NUCLEOTIDE SEQUENCE [LARGE SCALE GENOMIC DNA]</scope>
    <source>
        <strain evidence="2">SpSt-86</strain>
    </source>
</reference>
<dbReference type="Pfam" id="PF00149">
    <property type="entry name" value="Metallophos"/>
    <property type="match status" value="1"/>
</dbReference>
<comment type="caution">
    <text evidence="2">The sequence shown here is derived from an EMBL/GenBank/DDBJ whole genome shotgun (WGS) entry which is preliminary data.</text>
</comment>
<dbReference type="Gene3D" id="3.60.21.10">
    <property type="match status" value="1"/>
</dbReference>
<dbReference type="InterPro" id="IPR051918">
    <property type="entry name" value="STPP_CPPED1"/>
</dbReference>
<accession>A0A832I9X3</accession>
<evidence type="ECO:0000259" key="1">
    <source>
        <dbReference type="Pfam" id="PF00149"/>
    </source>
</evidence>
<gene>
    <name evidence="2" type="ORF">ENW55_08265</name>
</gene>
<proteinExistence type="predicted"/>
<dbReference type="SUPFAM" id="SSF56300">
    <property type="entry name" value="Metallo-dependent phosphatases"/>
    <property type="match status" value="1"/>
</dbReference>
<dbReference type="AlphaFoldDB" id="A0A832I9X3"/>
<sequence>MKRFVIFLLFFAILAISQTSTKILLRDGWKIVGEETLVEKPTLPLTMIVYGDSRWGNATHRKLVEMMDQYKPSIVVHLGDMVNKGDSEKEWEIFFEITSPLRSYAFFQPVKGNHEKPDVYYRQYFGLYNYWASVGNYVLIFLDPDVGVKRCESFLRSIDLSGKIPIVFSHYPIFSGGPHGATQTVKNLQVLHDVLRELKVPLVFGSHDHNYQRIVRDGVTYVVTGGGGAPLYRVNPIEGLLVSAVVHHFVKVRLEEDRIECEAISIDGKIIDSFTISVRSSF</sequence>
<dbReference type="InterPro" id="IPR004843">
    <property type="entry name" value="Calcineurin-like_PHP"/>
</dbReference>
<evidence type="ECO:0000313" key="2">
    <source>
        <dbReference type="EMBL" id="HGZ79964.1"/>
    </source>
</evidence>
<name>A0A832I9X3_9THEM</name>
<dbReference type="PANTHER" id="PTHR43143">
    <property type="entry name" value="METALLOPHOSPHOESTERASE, CALCINEURIN SUPERFAMILY"/>
    <property type="match status" value="1"/>
</dbReference>
<dbReference type="PANTHER" id="PTHR43143:SF1">
    <property type="entry name" value="SERINE_THREONINE-PROTEIN PHOSPHATASE CPPED1"/>
    <property type="match status" value="1"/>
</dbReference>